<accession>A0ACC2KH12</accession>
<keyword evidence="2" id="KW-1185">Reference proteome</keyword>
<evidence type="ECO:0000313" key="2">
    <source>
        <dbReference type="Proteomes" id="UP001234297"/>
    </source>
</evidence>
<organism evidence="1 2">
    <name type="scientific">Persea americana</name>
    <name type="common">Avocado</name>
    <dbReference type="NCBI Taxonomy" id="3435"/>
    <lineage>
        <taxon>Eukaryota</taxon>
        <taxon>Viridiplantae</taxon>
        <taxon>Streptophyta</taxon>
        <taxon>Embryophyta</taxon>
        <taxon>Tracheophyta</taxon>
        <taxon>Spermatophyta</taxon>
        <taxon>Magnoliopsida</taxon>
        <taxon>Magnoliidae</taxon>
        <taxon>Laurales</taxon>
        <taxon>Lauraceae</taxon>
        <taxon>Persea</taxon>
    </lineage>
</organism>
<protein>
    <submittedName>
        <fullName evidence="1">Uncharacterized protein</fullName>
    </submittedName>
</protein>
<dbReference type="EMBL" id="CM056817">
    <property type="protein sequence ID" value="KAJ8620371.1"/>
    <property type="molecule type" value="Genomic_DNA"/>
</dbReference>
<gene>
    <name evidence="1" type="ORF">MRB53_028900</name>
</gene>
<sequence length="106" mass="11709">MGTEPRQYIGPITKATKCRQKKTKRIQRVPAAMGIPFCEGDAAAMGRDAAAMREERRRYDEHQPRCSSTALSPSNLGNASLPPSLQLEKIAAQEEAHCAYSEFEVT</sequence>
<name>A0ACC2KH12_PERAE</name>
<reference evidence="1 2" key="1">
    <citation type="journal article" date="2022" name="Hortic Res">
        <title>A haplotype resolved chromosomal level avocado genome allows analysis of novel avocado genes.</title>
        <authorList>
            <person name="Nath O."/>
            <person name="Fletcher S.J."/>
            <person name="Hayward A."/>
            <person name="Shaw L.M."/>
            <person name="Masouleh A.K."/>
            <person name="Furtado A."/>
            <person name="Henry R.J."/>
            <person name="Mitter N."/>
        </authorList>
    </citation>
    <scope>NUCLEOTIDE SEQUENCE [LARGE SCALE GENOMIC DNA]</scope>
    <source>
        <strain evidence="2">cv. Hass</strain>
    </source>
</reference>
<dbReference type="Proteomes" id="UP001234297">
    <property type="component" value="Chromosome 9"/>
</dbReference>
<proteinExistence type="predicted"/>
<comment type="caution">
    <text evidence="1">The sequence shown here is derived from an EMBL/GenBank/DDBJ whole genome shotgun (WGS) entry which is preliminary data.</text>
</comment>
<evidence type="ECO:0000313" key="1">
    <source>
        <dbReference type="EMBL" id="KAJ8620371.1"/>
    </source>
</evidence>